<accession>A0A8S0RXW6</accession>
<evidence type="ECO:0000313" key="2">
    <source>
        <dbReference type="Proteomes" id="UP000594638"/>
    </source>
</evidence>
<dbReference type="Proteomes" id="UP000594638">
    <property type="component" value="Unassembled WGS sequence"/>
</dbReference>
<reference evidence="1 2" key="1">
    <citation type="submission" date="2019-12" db="EMBL/GenBank/DDBJ databases">
        <authorList>
            <person name="Alioto T."/>
            <person name="Alioto T."/>
            <person name="Gomez Garrido J."/>
        </authorList>
    </citation>
    <scope>NUCLEOTIDE SEQUENCE [LARGE SCALE GENOMIC DNA]</scope>
</reference>
<sequence length="157" mass="17685">MMDMKDIEASSKSTSSTKSTVVEFDNDSMQITDPLYGAPPEFKITSVVGIEDEEVVKTIEQNGVQDLQLRNSLRVASSKSVSTKKITMVGFEEDLIQIKEELVGQSSRLKSFQSSEWEELATQHLQEIFTMIHLLSITSTFEPGQLYLRNIKCKNCL</sequence>
<dbReference type="EMBL" id="CACTIH010003783">
    <property type="protein sequence ID" value="CAA2984955.1"/>
    <property type="molecule type" value="Genomic_DNA"/>
</dbReference>
<keyword evidence="2" id="KW-1185">Reference proteome</keyword>
<protein>
    <submittedName>
        <fullName evidence="1">Uncharacterized protein</fullName>
    </submittedName>
</protein>
<comment type="caution">
    <text evidence="1">The sequence shown here is derived from an EMBL/GenBank/DDBJ whole genome shotgun (WGS) entry which is preliminary data.</text>
</comment>
<proteinExistence type="predicted"/>
<gene>
    <name evidence="1" type="ORF">OLEA9_A111278</name>
</gene>
<name>A0A8S0RXW6_OLEEU</name>
<evidence type="ECO:0000313" key="1">
    <source>
        <dbReference type="EMBL" id="CAA2984955.1"/>
    </source>
</evidence>
<organism evidence="1 2">
    <name type="scientific">Olea europaea subsp. europaea</name>
    <dbReference type="NCBI Taxonomy" id="158383"/>
    <lineage>
        <taxon>Eukaryota</taxon>
        <taxon>Viridiplantae</taxon>
        <taxon>Streptophyta</taxon>
        <taxon>Embryophyta</taxon>
        <taxon>Tracheophyta</taxon>
        <taxon>Spermatophyta</taxon>
        <taxon>Magnoliopsida</taxon>
        <taxon>eudicotyledons</taxon>
        <taxon>Gunneridae</taxon>
        <taxon>Pentapetalae</taxon>
        <taxon>asterids</taxon>
        <taxon>lamiids</taxon>
        <taxon>Lamiales</taxon>
        <taxon>Oleaceae</taxon>
        <taxon>Oleeae</taxon>
        <taxon>Olea</taxon>
    </lineage>
</organism>
<dbReference type="Gramene" id="OE9A111278T1">
    <property type="protein sequence ID" value="OE9A111278C1"/>
    <property type="gene ID" value="OE9A111278"/>
</dbReference>
<dbReference type="AlphaFoldDB" id="A0A8S0RXW6"/>